<evidence type="ECO:0000313" key="2">
    <source>
        <dbReference type="EMBL" id="KAF8794461.1"/>
    </source>
</evidence>
<evidence type="ECO:0000313" key="3">
    <source>
        <dbReference type="Proteomes" id="UP000807504"/>
    </source>
</evidence>
<organism evidence="2 3">
    <name type="scientific">Argiope bruennichi</name>
    <name type="common">Wasp spider</name>
    <name type="synonym">Aranea bruennichi</name>
    <dbReference type="NCBI Taxonomy" id="94029"/>
    <lineage>
        <taxon>Eukaryota</taxon>
        <taxon>Metazoa</taxon>
        <taxon>Ecdysozoa</taxon>
        <taxon>Arthropoda</taxon>
        <taxon>Chelicerata</taxon>
        <taxon>Arachnida</taxon>
        <taxon>Araneae</taxon>
        <taxon>Araneomorphae</taxon>
        <taxon>Entelegynae</taxon>
        <taxon>Araneoidea</taxon>
        <taxon>Araneidae</taxon>
        <taxon>Argiope</taxon>
    </lineage>
</organism>
<keyword evidence="1" id="KW-0732">Signal</keyword>
<proteinExistence type="predicted"/>
<feature type="chain" id="PRO_5035744768" evidence="1">
    <location>
        <begin position="24"/>
        <end position="95"/>
    </location>
</feature>
<comment type="caution">
    <text evidence="2">The sequence shown here is derived from an EMBL/GenBank/DDBJ whole genome shotgun (WGS) entry which is preliminary data.</text>
</comment>
<gene>
    <name evidence="2" type="ORF">HNY73_002441</name>
</gene>
<feature type="signal peptide" evidence="1">
    <location>
        <begin position="1"/>
        <end position="23"/>
    </location>
</feature>
<accession>A0A8T0FTP1</accession>
<evidence type="ECO:0000256" key="1">
    <source>
        <dbReference type="SAM" id="SignalP"/>
    </source>
</evidence>
<keyword evidence="3" id="KW-1185">Reference proteome</keyword>
<dbReference type="AlphaFoldDB" id="A0A8T0FTP1"/>
<protein>
    <submittedName>
        <fullName evidence="2">Uncharacterized protein</fullName>
    </submittedName>
</protein>
<sequence>MKAIHLLTLCLCLATFLPHQTEAFLFGCSDEVCKTLDFFSPFCCILQKKCCDKAYENIKTSQPLPQCNSNAAPAPAVANPSTNRFFPNQIPWRFY</sequence>
<name>A0A8T0FTP1_ARGBR</name>
<reference evidence="2" key="1">
    <citation type="journal article" date="2020" name="bioRxiv">
        <title>Chromosome-level reference genome of the European wasp spider Argiope bruennichi: a resource for studies on range expansion and evolutionary adaptation.</title>
        <authorList>
            <person name="Sheffer M.M."/>
            <person name="Hoppe A."/>
            <person name="Krehenwinkel H."/>
            <person name="Uhl G."/>
            <person name="Kuss A.W."/>
            <person name="Jensen L."/>
            <person name="Jensen C."/>
            <person name="Gillespie R.G."/>
            <person name="Hoff K.J."/>
            <person name="Prost S."/>
        </authorList>
    </citation>
    <scope>NUCLEOTIDE SEQUENCE</scope>
</reference>
<dbReference type="Proteomes" id="UP000807504">
    <property type="component" value="Unassembled WGS sequence"/>
</dbReference>
<reference evidence="2" key="2">
    <citation type="submission" date="2020-06" db="EMBL/GenBank/DDBJ databases">
        <authorList>
            <person name="Sheffer M."/>
        </authorList>
    </citation>
    <scope>NUCLEOTIDE SEQUENCE</scope>
</reference>
<dbReference type="EMBL" id="JABXBU010000002">
    <property type="protein sequence ID" value="KAF8794461.1"/>
    <property type="molecule type" value="Genomic_DNA"/>
</dbReference>